<dbReference type="InterPro" id="IPR050109">
    <property type="entry name" value="HTH-type_TetR-like_transc_reg"/>
</dbReference>
<evidence type="ECO:0000256" key="1">
    <source>
        <dbReference type="ARBA" id="ARBA00023125"/>
    </source>
</evidence>
<dbReference type="RefSeq" id="WP_254745499.1">
    <property type="nucleotide sequence ID" value="NZ_JANCLU010000023.1"/>
</dbReference>
<evidence type="ECO:0000313" key="4">
    <source>
        <dbReference type="EMBL" id="MCP8940593.1"/>
    </source>
</evidence>
<evidence type="ECO:0000259" key="3">
    <source>
        <dbReference type="PROSITE" id="PS50977"/>
    </source>
</evidence>
<sequence length="231" mass="25516">MTGKKAKAAIREGNVRLILEAAEAVFGELGFGAATTAAIAARAGLPKANVHYYFPSKEDLYRAVMARVLETWLSAASSMEHSDDPAEALTRYIEAKMDLSRSRPHGSRIFASEILRGAPVIADHLETTLKQWVASRSAIVERWIAEGKLAPVEPRTLFFMIWATTQHYADFARQIEVLNDGRPLSDAQFAQAKRDVVAMILRGVLPAREDALDNARTRPETKKAAAMARRL</sequence>
<dbReference type="Proteomes" id="UP001205890">
    <property type="component" value="Unassembled WGS sequence"/>
</dbReference>
<name>A0ABT1LK15_9HYPH</name>
<dbReference type="Pfam" id="PF00440">
    <property type="entry name" value="TetR_N"/>
    <property type="match status" value="1"/>
</dbReference>
<dbReference type="InterPro" id="IPR013573">
    <property type="entry name" value="Tscrpt_reg_YcdC_C"/>
</dbReference>
<dbReference type="Gene3D" id="1.10.10.60">
    <property type="entry name" value="Homeodomain-like"/>
    <property type="match status" value="1"/>
</dbReference>
<dbReference type="SUPFAM" id="SSF46689">
    <property type="entry name" value="Homeodomain-like"/>
    <property type="match status" value="1"/>
</dbReference>
<dbReference type="PANTHER" id="PTHR30055:SF196">
    <property type="entry name" value="HTH-TYPE TRANSCRIPTIONAL REGULATOR RUTR"/>
    <property type="match status" value="1"/>
</dbReference>
<dbReference type="Gene3D" id="1.10.357.10">
    <property type="entry name" value="Tetracycline Repressor, domain 2"/>
    <property type="match status" value="1"/>
</dbReference>
<feature type="DNA-binding region" description="H-T-H motif" evidence="2">
    <location>
        <begin position="35"/>
        <end position="54"/>
    </location>
</feature>
<feature type="domain" description="HTH tetR-type" evidence="3">
    <location>
        <begin position="12"/>
        <end position="72"/>
    </location>
</feature>
<accession>A0ABT1LK15</accession>
<comment type="caution">
    <text evidence="4">The sequence shown here is derived from an EMBL/GenBank/DDBJ whole genome shotgun (WGS) entry which is preliminary data.</text>
</comment>
<reference evidence="4 5" key="1">
    <citation type="submission" date="2022-07" db="EMBL/GenBank/DDBJ databases">
        <authorList>
            <person name="Li W.-J."/>
            <person name="Deng Q.-Q."/>
        </authorList>
    </citation>
    <scope>NUCLEOTIDE SEQUENCE [LARGE SCALE GENOMIC DNA]</scope>
    <source>
        <strain evidence="4 5">SYSU M60028</strain>
    </source>
</reference>
<dbReference type="Pfam" id="PF08362">
    <property type="entry name" value="TetR_C_3"/>
    <property type="match status" value="1"/>
</dbReference>
<keyword evidence="5" id="KW-1185">Reference proteome</keyword>
<evidence type="ECO:0000256" key="2">
    <source>
        <dbReference type="PROSITE-ProRule" id="PRU00335"/>
    </source>
</evidence>
<dbReference type="InterPro" id="IPR036271">
    <property type="entry name" value="Tet_transcr_reg_TetR-rel_C_sf"/>
</dbReference>
<organism evidence="4 5">
    <name type="scientific">Alsobacter ponti</name>
    <dbReference type="NCBI Taxonomy" id="2962936"/>
    <lineage>
        <taxon>Bacteria</taxon>
        <taxon>Pseudomonadati</taxon>
        <taxon>Pseudomonadota</taxon>
        <taxon>Alphaproteobacteria</taxon>
        <taxon>Hyphomicrobiales</taxon>
        <taxon>Alsobacteraceae</taxon>
        <taxon>Alsobacter</taxon>
    </lineage>
</organism>
<dbReference type="PANTHER" id="PTHR30055">
    <property type="entry name" value="HTH-TYPE TRANSCRIPTIONAL REGULATOR RUTR"/>
    <property type="match status" value="1"/>
</dbReference>
<proteinExistence type="predicted"/>
<dbReference type="PRINTS" id="PR00455">
    <property type="entry name" value="HTHTETR"/>
</dbReference>
<gene>
    <name evidence="4" type="ORF">NK718_18870</name>
</gene>
<dbReference type="InterPro" id="IPR001647">
    <property type="entry name" value="HTH_TetR"/>
</dbReference>
<dbReference type="SUPFAM" id="SSF48498">
    <property type="entry name" value="Tetracyclin repressor-like, C-terminal domain"/>
    <property type="match status" value="1"/>
</dbReference>
<evidence type="ECO:0000313" key="5">
    <source>
        <dbReference type="Proteomes" id="UP001205890"/>
    </source>
</evidence>
<keyword evidence="1 2" id="KW-0238">DNA-binding</keyword>
<protein>
    <submittedName>
        <fullName evidence="4">TetR/AcrR family transcriptional regulator</fullName>
    </submittedName>
</protein>
<dbReference type="EMBL" id="JANCLU010000023">
    <property type="protein sequence ID" value="MCP8940593.1"/>
    <property type="molecule type" value="Genomic_DNA"/>
</dbReference>
<dbReference type="InterPro" id="IPR009057">
    <property type="entry name" value="Homeodomain-like_sf"/>
</dbReference>
<dbReference type="PROSITE" id="PS50977">
    <property type="entry name" value="HTH_TETR_2"/>
    <property type="match status" value="1"/>
</dbReference>